<evidence type="ECO:0000256" key="6">
    <source>
        <dbReference type="ARBA" id="ARBA00022763"/>
    </source>
</evidence>
<gene>
    <name evidence="13" type="ORF">CVIRNUC_001652</name>
</gene>
<comment type="cofactor">
    <cofactor evidence="2">
        <name>Mg(2+)</name>
        <dbReference type="ChEBI" id="CHEBI:18420"/>
    </cofactor>
</comment>
<keyword evidence="6" id="KW-0227">DNA damage</keyword>
<dbReference type="SUPFAM" id="SSF56219">
    <property type="entry name" value="DNase I-like"/>
    <property type="match status" value="1"/>
</dbReference>
<evidence type="ECO:0000256" key="3">
    <source>
        <dbReference type="ARBA" id="ARBA00004322"/>
    </source>
</evidence>
<evidence type="ECO:0000313" key="13">
    <source>
        <dbReference type="EMBL" id="CAK0745881.1"/>
    </source>
</evidence>
<proteinExistence type="predicted"/>
<dbReference type="GO" id="GO:0005737">
    <property type="term" value="C:cytoplasm"/>
    <property type="evidence" value="ECO:0007669"/>
    <property type="project" value="TreeGrafter"/>
</dbReference>
<comment type="caution">
    <text evidence="13">The sequence shown here is derived from an EMBL/GenBank/DDBJ whole genome shotgun (WGS) entry which is preliminary data.</text>
</comment>
<name>A0AAV1HWT8_9CHLO</name>
<dbReference type="InterPro" id="IPR036691">
    <property type="entry name" value="Endo/exonu/phosph_ase_sf"/>
</dbReference>
<evidence type="ECO:0000256" key="1">
    <source>
        <dbReference type="ARBA" id="ARBA00001936"/>
    </source>
</evidence>
<dbReference type="GO" id="GO:0004518">
    <property type="term" value="F:nuclease activity"/>
    <property type="evidence" value="ECO:0007669"/>
    <property type="project" value="UniProtKB-KW"/>
</dbReference>
<evidence type="ECO:0000256" key="9">
    <source>
        <dbReference type="ARBA" id="ARBA00023204"/>
    </source>
</evidence>
<feature type="region of interest" description="Disordered" evidence="11">
    <location>
        <begin position="158"/>
        <end position="179"/>
    </location>
</feature>
<dbReference type="CDD" id="cd09080">
    <property type="entry name" value="TDP2"/>
    <property type="match status" value="1"/>
</dbReference>
<comment type="subcellular location">
    <subcellularLocation>
        <location evidence="3">Nucleus</location>
        <location evidence="3">PML body</location>
    </subcellularLocation>
</comment>
<evidence type="ECO:0000256" key="8">
    <source>
        <dbReference type="ARBA" id="ARBA00022842"/>
    </source>
</evidence>
<evidence type="ECO:0000256" key="4">
    <source>
        <dbReference type="ARBA" id="ARBA00022722"/>
    </source>
</evidence>
<dbReference type="Pfam" id="PF03372">
    <property type="entry name" value="Exo_endo_phos"/>
    <property type="match status" value="1"/>
</dbReference>
<dbReference type="InterPro" id="IPR051547">
    <property type="entry name" value="TDP2-like"/>
</dbReference>
<evidence type="ECO:0000256" key="11">
    <source>
        <dbReference type="SAM" id="MobiDB-lite"/>
    </source>
</evidence>
<dbReference type="Gene3D" id="3.60.10.10">
    <property type="entry name" value="Endonuclease/exonuclease/phosphatase"/>
    <property type="match status" value="1"/>
</dbReference>
<evidence type="ECO:0000259" key="12">
    <source>
        <dbReference type="Pfam" id="PF03372"/>
    </source>
</evidence>
<keyword evidence="5" id="KW-0479">Metal-binding</keyword>
<feature type="domain" description="Endonuclease/exonuclease/phosphatase" evidence="12">
    <location>
        <begin position="187"/>
        <end position="433"/>
    </location>
</feature>
<dbReference type="GO" id="GO:0046872">
    <property type="term" value="F:metal ion binding"/>
    <property type="evidence" value="ECO:0007669"/>
    <property type="project" value="UniProtKB-KW"/>
</dbReference>
<keyword evidence="10" id="KW-0539">Nucleus</keyword>
<evidence type="ECO:0000256" key="10">
    <source>
        <dbReference type="ARBA" id="ARBA00023242"/>
    </source>
</evidence>
<accession>A0AAV1HWT8</accession>
<organism evidence="13 14">
    <name type="scientific">Coccomyxa viridis</name>
    <dbReference type="NCBI Taxonomy" id="1274662"/>
    <lineage>
        <taxon>Eukaryota</taxon>
        <taxon>Viridiplantae</taxon>
        <taxon>Chlorophyta</taxon>
        <taxon>core chlorophytes</taxon>
        <taxon>Trebouxiophyceae</taxon>
        <taxon>Trebouxiophyceae incertae sedis</taxon>
        <taxon>Coccomyxaceae</taxon>
        <taxon>Coccomyxa</taxon>
    </lineage>
</organism>
<evidence type="ECO:0000256" key="7">
    <source>
        <dbReference type="ARBA" id="ARBA00022801"/>
    </source>
</evidence>
<comment type="cofactor">
    <cofactor evidence="1">
        <name>Mn(2+)</name>
        <dbReference type="ChEBI" id="CHEBI:29035"/>
    </cofactor>
</comment>
<evidence type="ECO:0000313" key="14">
    <source>
        <dbReference type="Proteomes" id="UP001314263"/>
    </source>
</evidence>
<keyword evidence="4" id="KW-0540">Nuclease</keyword>
<dbReference type="GO" id="GO:0006302">
    <property type="term" value="P:double-strand break repair"/>
    <property type="evidence" value="ECO:0007669"/>
    <property type="project" value="TreeGrafter"/>
</dbReference>
<dbReference type="Proteomes" id="UP001314263">
    <property type="component" value="Unassembled WGS sequence"/>
</dbReference>
<keyword evidence="9" id="KW-0234">DNA repair</keyword>
<dbReference type="GO" id="GO:0003697">
    <property type="term" value="F:single-stranded DNA binding"/>
    <property type="evidence" value="ECO:0007669"/>
    <property type="project" value="TreeGrafter"/>
</dbReference>
<dbReference type="PANTHER" id="PTHR15822">
    <property type="entry name" value="TRAF AND TNF RECEPTOR-ASSOCIATED PROTEIN"/>
    <property type="match status" value="1"/>
</dbReference>
<dbReference type="GO" id="GO:0070260">
    <property type="term" value="F:5'-tyrosyl-DNA phosphodiesterase activity"/>
    <property type="evidence" value="ECO:0007669"/>
    <property type="project" value="TreeGrafter"/>
</dbReference>
<dbReference type="PANTHER" id="PTHR15822:SF4">
    <property type="entry name" value="TYROSYL-DNA PHOSPHODIESTERASE 2"/>
    <property type="match status" value="1"/>
</dbReference>
<dbReference type="AlphaFoldDB" id="A0AAV1HWT8"/>
<evidence type="ECO:0000256" key="2">
    <source>
        <dbReference type="ARBA" id="ARBA00001946"/>
    </source>
</evidence>
<keyword evidence="14" id="KW-1185">Reference proteome</keyword>
<sequence>MLAKVASLCSSPTPRITLAHRSLKIKVRALASVTMASPIDLTSSPDEETAVHKRPRLSACTEIAKDQEEEARQRIMAFAPHHTAPSAPPAARDLSNSLGAEGTVLGQGSGRAAAAKAAIMTQALQVNEGGANQLLAELARSREARQPAEPPAVAAALPAAGTARRAWPTPDSRTGQESQASSVISMLTYNMWFEELYMEERMEAIGEIVMEAGYPTVLCFQEVTPESFQMMQRSPWWGRYMSSPTLEQQSYDTALLYNKRQVSAAGAFERHYFRNSRMGRSLLSVRLSVGGAALRFATVHLESPVPGAPASAPRKEQLAEVLQMLDEDKGADVILAGDMNWNDSKDGPAKLPRGWQDAWLELNPGDPGITYDGPGNAMLSNSFKTRLDRAFVRLGQWEARSLKMVGMEAIPGLAYSKQVRGKVKQLSVLPSDHYGLLLRLRKL</sequence>
<dbReference type="InterPro" id="IPR005135">
    <property type="entry name" value="Endo/exonuclease/phosphatase"/>
</dbReference>
<keyword evidence="8" id="KW-0460">Magnesium</keyword>
<reference evidence="13 14" key="1">
    <citation type="submission" date="2023-10" db="EMBL/GenBank/DDBJ databases">
        <authorList>
            <person name="Maclean D."/>
            <person name="Macfadyen A."/>
        </authorList>
    </citation>
    <scope>NUCLEOTIDE SEQUENCE [LARGE SCALE GENOMIC DNA]</scope>
</reference>
<protein>
    <recommendedName>
        <fullName evidence="12">Endonuclease/exonuclease/phosphatase domain-containing protein</fullName>
    </recommendedName>
</protein>
<keyword evidence="7" id="KW-0378">Hydrolase</keyword>
<evidence type="ECO:0000256" key="5">
    <source>
        <dbReference type="ARBA" id="ARBA00022723"/>
    </source>
</evidence>
<dbReference type="EMBL" id="CAUYUE010000002">
    <property type="protein sequence ID" value="CAK0745881.1"/>
    <property type="molecule type" value="Genomic_DNA"/>
</dbReference>